<feature type="transmembrane region" description="Helical" evidence="1">
    <location>
        <begin position="124"/>
        <end position="142"/>
    </location>
</feature>
<accession>H2CL19</accession>
<keyword evidence="3" id="KW-1185">Reference proteome</keyword>
<keyword evidence="1" id="KW-0812">Transmembrane</keyword>
<feature type="transmembrane region" description="Helical" evidence="1">
    <location>
        <begin position="7"/>
        <end position="26"/>
    </location>
</feature>
<sequence length="662" mass="73620">MTMRRKGLLFFQTIILIGSLFHFLTLTISGNAPSSFWLPVLVSGGYLVFRYRSEFFRSDYAIPLLTASVLISSTIADHLLNAVPFETNVRIQTAYRQFQSLLLLTIPILVTVHGERSKDIKSMLVFGLCLQLLPPYSYAMMTQFLTPSYGRIVVLFYILMTLPGTSIRLNRRILAALVMMPFVALPSLFYGHSPGNTVDHIVTSLLFVLAAMVLSTLSERGTDRLINLVVATQILHVLFSIVIPGLYAINSNVTAMGAEGVMILALYRFTRGRCLSAVLIGTLIIIAVLILMVRIEAATGFVAALAGALIFLYMQFLHHRLPVWWRPFLLPVGLTLTIAGALYYLFLVSESPSIQIRRLLWELTLSGTTQSGITTLLGTGDFGPHHFFLFRHLNRALLSSDMLLIQSEPHTIGQHPHNDFLLMLYGGGLLFSLLSGFLLLRTLLSSLIKDTPASAMSAALMASIVIHSLTEPYTTSPATGFLFFAGVILYWKQFPEAPISIGRIVIPVALALLFLMTTAILHAPVVHFWKENTAVLFEIQSDQKVSPLQAERLNAATSALKRIELLAILQPWESDLFRQKGDLLTAIASTTGGVQEHQSGFDAYCTAFKLRSSPIHLQRLKNAHLSTDRNRRCLDMSMDELEKSYDPYGLMHFLQTVPGEKQ</sequence>
<dbReference type="EMBL" id="JH597773">
    <property type="protein sequence ID" value="EHQ07263.1"/>
    <property type="molecule type" value="Genomic_DNA"/>
</dbReference>
<feature type="transmembrane region" description="Helical" evidence="1">
    <location>
        <begin position="328"/>
        <end position="346"/>
    </location>
</feature>
<feature type="transmembrane region" description="Helical" evidence="1">
    <location>
        <begin position="274"/>
        <end position="292"/>
    </location>
</feature>
<evidence type="ECO:0000256" key="1">
    <source>
        <dbReference type="SAM" id="Phobius"/>
    </source>
</evidence>
<feature type="transmembrane region" description="Helical" evidence="1">
    <location>
        <begin position="504"/>
        <end position="529"/>
    </location>
</feature>
<evidence type="ECO:0000313" key="3">
    <source>
        <dbReference type="Proteomes" id="UP000005737"/>
    </source>
</evidence>
<protein>
    <submittedName>
        <fullName evidence="2">Uncharacterized protein</fullName>
    </submittedName>
</protein>
<evidence type="ECO:0000313" key="2">
    <source>
        <dbReference type="EMBL" id="EHQ07263.1"/>
    </source>
</evidence>
<keyword evidence="1" id="KW-1133">Transmembrane helix</keyword>
<feature type="transmembrane region" description="Helical" evidence="1">
    <location>
        <begin position="475"/>
        <end position="492"/>
    </location>
</feature>
<dbReference type="Proteomes" id="UP000005737">
    <property type="component" value="Unassembled WGS sequence"/>
</dbReference>
<organism evidence="2 3">
    <name type="scientific">Leptonema illini DSM 21528</name>
    <dbReference type="NCBI Taxonomy" id="929563"/>
    <lineage>
        <taxon>Bacteria</taxon>
        <taxon>Pseudomonadati</taxon>
        <taxon>Spirochaetota</taxon>
        <taxon>Spirochaetia</taxon>
        <taxon>Leptospirales</taxon>
        <taxon>Leptospiraceae</taxon>
        <taxon>Leptonema</taxon>
    </lineage>
</organism>
<feature type="transmembrane region" description="Helical" evidence="1">
    <location>
        <begin position="298"/>
        <end position="316"/>
    </location>
</feature>
<feature type="transmembrane region" description="Helical" evidence="1">
    <location>
        <begin position="148"/>
        <end position="166"/>
    </location>
</feature>
<dbReference type="STRING" id="183.GCA_002009735_03801"/>
<gene>
    <name evidence="2" type="ORF">Lepil_2590</name>
</gene>
<feature type="transmembrane region" description="Helical" evidence="1">
    <location>
        <begin position="420"/>
        <end position="440"/>
    </location>
</feature>
<feature type="transmembrane region" description="Helical" evidence="1">
    <location>
        <begin position="32"/>
        <end position="49"/>
    </location>
</feature>
<keyword evidence="1" id="KW-0472">Membrane</keyword>
<name>H2CL19_9LEPT</name>
<reference evidence="2 3" key="1">
    <citation type="submission" date="2011-10" db="EMBL/GenBank/DDBJ databases">
        <title>The Improved High-Quality Draft genome of Leptonema illini DSM 21528.</title>
        <authorList>
            <consortium name="US DOE Joint Genome Institute (JGI-PGF)"/>
            <person name="Lucas S."/>
            <person name="Copeland A."/>
            <person name="Lapidus A."/>
            <person name="Glavina del Rio T."/>
            <person name="Dalin E."/>
            <person name="Tice H."/>
            <person name="Bruce D."/>
            <person name="Goodwin L."/>
            <person name="Pitluck S."/>
            <person name="Peters L."/>
            <person name="Mikhailova N."/>
            <person name="Held B."/>
            <person name="Kyrpides N."/>
            <person name="Mavromatis K."/>
            <person name="Ivanova N."/>
            <person name="Markowitz V."/>
            <person name="Cheng J.-F."/>
            <person name="Hugenholtz P."/>
            <person name="Woyke T."/>
            <person name="Wu D."/>
            <person name="Gronow S."/>
            <person name="Wellnitz S."/>
            <person name="Brambilla E.-M."/>
            <person name="Klenk H.-P."/>
            <person name="Eisen J.A."/>
        </authorList>
    </citation>
    <scope>NUCLEOTIDE SEQUENCE [LARGE SCALE GENOMIC DNA]</scope>
    <source>
        <strain evidence="2 3">DSM 21528</strain>
    </source>
</reference>
<dbReference type="AlphaFoldDB" id="H2CL19"/>
<feature type="transmembrane region" description="Helical" evidence="1">
    <location>
        <begin position="225"/>
        <end position="243"/>
    </location>
</feature>
<feature type="transmembrane region" description="Helical" evidence="1">
    <location>
        <begin position="173"/>
        <end position="192"/>
    </location>
</feature>
<proteinExistence type="predicted"/>
<feature type="transmembrane region" description="Helical" evidence="1">
    <location>
        <begin position="198"/>
        <end position="218"/>
    </location>
</feature>
<dbReference type="HOGENOM" id="CLU_414362_0_0_12"/>